<comment type="caution">
    <text evidence="2">The sequence shown here is derived from an EMBL/GenBank/DDBJ whole genome shotgun (WGS) entry which is preliminary data.</text>
</comment>
<organism evidence="2 3">
    <name type="scientific">Candidatus Regiella insecticola 5.15</name>
    <dbReference type="NCBI Taxonomy" id="1005043"/>
    <lineage>
        <taxon>Bacteria</taxon>
        <taxon>Pseudomonadati</taxon>
        <taxon>Pseudomonadota</taxon>
        <taxon>Gammaproteobacteria</taxon>
        <taxon>Enterobacterales</taxon>
        <taxon>Enterobacteriaceae</taxon>
        <taxon>aphid secondary symbionts</taxon>
        <taxon>Candidatus Regiella</taxon>
    </lineage>
</organism>
<keyword evidence="1" id="KW-0175">Coiled coil</keyword>
<sequence length="228" mass="26394">AGEDPNRPLFTLLDGIIEHQKQQASHNHWSQWYAMTPKENIAYKMAVLWHLDALQQETFSVLAAEYLQMNDNPGSLGEHITALSLAIEEMKNNIRRGEGSQKDKDYLSTLEDMRTMYQQHKDRETAYEQHWKTSRNDLLIGGIKANSTNKLAELDKKIAVLERRIADLNVLQLLHERQVSVEHPSKMAACHINCWENGYQHPGMSAHHASYLFCKDRFLPLRASKWMQ</sequence>
<evidence type="ECO:0000313" key="3">
    <source>
        <dbReference type="Proteomes" id="UP000004116"/>
    </source>
</evidence>
<protein>
    <submittedName>
        <fullName evidence="2">Mcf</fullName>
    </submittedName>
</protein>
<accession>G2GYB1</accession>
<dbReference type="EMBL" id="AGCA01000174">
    <property type="protein sequence ID" value="EGY29268.1"/>
    <property type="molecule type" value="Genomic_DNA"/>
</dbReference>
<name>G2GYB1_9ENTR</name>
<dbReference type="Proteomes" id="UP000004116">
    <property type="component" value="Unassembled WGS sequence"/>
</dbReference>
<keyword evidence="3" id="KW-1185">Reference proteome</keyword>
<feature type="non-terminal residue" evidence="2">
    <location>
        <position position="1"/>
    </location>
</feature>
<evidence type="ECO:0000256" key="1">
    <source>
        <dbReference type="SAM" id="Coils"/>
    </source>
</evidence>
<dbReference type="RefSeq" id="WP_006706453.1">
    <property type="nucleotide sequence ID" value="NZ_AGCA01000174.1"/>
</dbReference>
<gene>
    <name evidence="2" type="ORF">Rin_00007670</name>
</gene>
<dbReference type="AlphaFoldDB" id="G2GYB1"/>
<evidence type="ECO:0000313" key="2">
    <source>
        <dbReference type="EMBL" id="EGY29268.1"/>
    </source>
</evidence>
<feature type="coiled-coil region" evidence="1">
    <location>
        <begin position="144"/>
        <end position="171"/>
    </location>
</feature>
<reference evidence="2 3" key="1">
    <citation type="journal article" date="2012" name="Genome Res.">
        <title>Genomic basis of endosymbiont-conferred protection against an insect parasitoid.</title>
        <authorList>
            <person name="Hansen A.K."/>
            <person name="Vorburger C."/>
            <person name="Moran N.A."/>
        </authorList>
    </citation>
    <scope>NUCLEOTIDE SEQUENCE [LARGE SCALE GENOMIC DNA]</scope>
    <source>
        <strain evidence="3">R5.15</strain>
    </source>
</reference>
<proteinExistence type="predicted"/>